<dbReference type="RefSeq" id="WP_134017099.1">
    <property type="nucleotide sequence ID" value="NZ_SOEC01000004.1"/>
</dbReference>
<dbReference type="Pfam" id="PF02120">
    <property type="entry name" value="Flg_hook"/>
    <property type="match status" value="1"/>
</dbReference>
<keyword evidence="3" id="KW-0969">Cilium</keyword>
<dbReference type="EMBL" id="SOEC01000004">
    <property type="protein sequence ID" value="TDX31006.1"/>
    <property type="molecule type" value="Genomic_DNA"/>
</dbReference>
<feature type="compositionally biased region" description="Polar residues" evidence="1">
    <location>
        <begin position="218"/>
        <end position="246"/>
    </location>
</feature>
<name>A0A4R8G352_9GAMM</name>
<dbReference type="InterPro" id="IPR021136">
    <property type="entry name" value="Flagellar_hook_control-like_C"/>
</dbReference>
<feature type="region of interest" description="Disordered" evidence="1">
    <location>
        <begin position="55"/>
        <end position="85"/>
    </location>
</feature>
<accession>A0A4R8G352</accession>
<feature type="domain" description="Flagellar hook-length control protein-like C-terminal" evidence="2">
    <location>
        <begin position="329"/>
        <end position="400"/>
    </location>
</feature>
<keyword evidence="3" id="KW-0282">Flagellum</keyword>
<organism evidence="3 4">
    <name type="scientific">Modicisalibacter xianhensis</name>
    <dbReference type="NCBI Taxonomy" id="442341"/>
    <lineage>
        <taxon>Bacteria</taxon>
        <taxon>Pseudomonadati</taxon>
        <taxon>Pseudomonadota</taxon>
        <taxon>Gammaproteobacteria</taxon>
        <taxon>Oceanospirillales</taxon>
        <taxon>Halomonadaceae</taxon>
        <taxon>Modicisalibacter</taxon>
    </lineage>
</organism>
<evidence type="ECO:0000259" key="2">
    <source>
        <dbReference type="Pfam" id="PF02120"/>
    </source>
</evidence>
<comment type="caution">
    <text evidence="3">The sequence shown here is derived from an EMBL/GenBank/DDBJ whole genome shotgun (WGS) entry which is preliminary data.</text>
</comment>
<gene>
    <name evidence="3" type="ORF">DFO67_104271</name>
</gene>
<proteinExistence type="predicted"/>
<feature type="region of interest" description="Disordered" evidence="1">
    <location>
        <begin position="172"/>
        <end position="268"/>
    </location>
</feature>
<sequence length="408" mass="43397">MSGIITPILDTLLHEVLGKRVETQAHREMLEPVKPLSQGHAPRALHSDSRLNAEQAALQRQSTIGDRPSALPGSDSSPLAPASTRTHFSAAARSIADILVKFPAPPSVVKSTAPLAAAGESVEPAQLASRLRQSIETSGLFYESHLARWHRGDMARSLLAREPQMQFFLQRPQPSASSLPVEGQDRGLVAGSRPELGGAPGRIQPQGLSHAQSPLVYTPSSSAPAVIQGTQVSAPSGESQPAQGQVANLPDDAMQESPRPSISGSDGRADDALQGIVRHQLELMVTPTLRWEGDLWSGMFMALAIHVPEAMDRQGGKGGEPSGEGNGDEEAVWHSQLTLQLPRLGTLGVNVYLRESSLNMTLECADTASLATLRAASQDLETRLGRCGLSDIKVSILHRREASEGDAP</sequence>
<keyword evidence="3" id="KW-0966">Cell projection</keyword>
<evidence type="ECO:0000313" key="3">
    <source>
        <dbReference type="EMBL" id="TDX31006.1"/>
    </source>
</evidence>
<dbReference type="OrthoDB" id="5296742at2"/>
<evidence type="ECO:0000256" key="1">
    <source>
        <dbReference type="SAM" id="MobiDB-lite"/>
    </source>
</evidence>
<reference evidence="3 4" key="1">
    <citation type="submission" date="2019-03" db="EMBL/GenBank/DDBJ databases">
        <title>Freshwater and sediment microbial communities from various areas in North America, analyzing microbe dynamics in response to fracking.</title>
        <authorList>
            <person name="Lamendella R."/>
        </authorList>
    </citation>
    <scope>NUCLEOTIDE SEQUENCE [LARGE SCALE GENOMIC DNA]</scope>
    <source>
        <strain evidence="3 4">6_TX</strain>
    </source>
</reference>
<protein>
    <submittedName>
        <fullName evidence="3">Flagellar hook-length control protein FliK</fullName>
    </submittedName>
</protein>
<dbReference type="AlphaFoldDB" id="A0A4R8G352"/>
<dbReference type="Proteomes" id="UP000294489">
    <property type="component" value="Unassembled WGS sequence"/>
</dbReference>
<evidence type="ECO:0000313" key="4">
    <source>
        <dbReference type="Proteomes" id="UP000294489"/>
    </source>
</evidence>